<evidence type="ECO:0000313" key="3">
    <source>
        <dbReference type="EMBL" id="CAJ0597577.1"/>
    </source>
</evidence>
<dbReference type="Proteomes" id="UP001176961">
    <property type="component" value="Unassembled WGS sequence"/>
</dbReference>
<keyword evidence="1" id="KW-1133">Transmembrane helix</keyword>
<name>A0AA36M5B1_CYLNA</name>
<dbReference type="InterPro" id="IPR057569">
    <property type="entry name" value="C2_nem"/>
</dbReference>
<accession>A0AA36M5B1</accession>
<dbReference type="EMBL" id="CATQJL010000223">
    <property type="protein sequence ID" value="CAJ0597577.1"/>
    <property type="molecule type" value="Genomic_DNA"/>
</dbReference>
<sequence>MLQMLLLLPGIIAESFWMTADLLRVDWSEGCLTTAGCSHPRFENDRFQIIGDLLPLTEEISISWTISEHFVQDTSRSFVSHWAKGKPKDLKLRCQVVGTDPLYGFPRVCDHTALVRAFPDGIDEFLERRRRQATVTTTPMPEEELGKRLIEIRARCFNATVAGEKHTERCPWCPDPSDVALIEQRIPEDPSSASSTSIFSRLKSDENILQASVLTLAAISVLTSMSFACALVALLGQKRSHRQITVKTRCQPYSPPNCKISEEENRYDMPWEQTLPLTYCLSSSSKSTTTSPLDSTSSFGASSAIANPYSFRPGCTLQQTQIYHHVSPKSSTTAGRDSGLGSV</sequence>
<dbReference type="AlphaFoldDB" id="A0AA36M5B1"/>
<feature type="transmembrane region" description="Helical" evidence="1">
    <location>
        <begin position="213"/>
        <end position="235"/>
    </location>
</feature>
<evidence type="ECO:0000256" key="1">
    <source>
        <dbReference type="SAM" id="Phobius"/>
    </source>
</evidence>
<comment type="caution">
    <text evidence="3">The sequence shown here is derived from an EMBL/GenBank/DDBJ whole genome shotgun (WGS) entry which is preliminary data.</text>
</comment>
<dbReference type="Pfam" id="PF25330">
    <property type="entry name" value="C2_nem"/>
    <property type="match status" value="1"/>
</dbReference>
<gene>
    <name evidence="3" type="ORF">CYNAS_LOCUS9560</name>
</gene>
<dbReference type="PANTHER" id="PTHR38626">
    <property type="entry name" value="SKN-1 DEPENDENT ZYGOTIC TRANSCRIPT-RELATED"/>
    <property type="match status" value="1"/>
</dbReference>
<keyword evidence="1" id="KW-0812">Transmembrane</keyword>
<organism evidence="3 4">
    <name type="scientific">Cylicocyclus nassatus</name>
    <name type="common">Nematode worm</name>
    <dbReference type="NCBI Taxonomy" id="53992"/>
    <lineage>
        <taxon>Eukaryota</taxon>
        <taxon>Metazoa</taxon>
        <taxon>Ecdysozoa</taxon>
        <taxon>Nematoda</taxon>
        <taxon>Chromadorea</taxon>
        <taxon>Rhabditida</taxon>
        <taxon>Rhabditina</taxon>
        <taxon>Rhabditomorpha</taxon>
        <taxon>Strongyloidea</taxon>
        <taxon>Strongylidae</taxon>
        <taxon>Cylicocyclus</taxon>
    </lineage>
</organism>
<protein>
    <recommendedName>
        <fullName evidence="2">C2 domain-containing protein</fullName>
    </recommendedName>
</protein>
<dbReference type="PANTHER" id="PTHR38626:SF3">
    <property type="entry name" value="PROTEIN CBG09935"/>
    <property type="match status" value="1"/>
</dbReference>
<reference evidence="3" key="1">
    <citation type="submission" date="2023-07" db="EMBL/GenBank/DDBJ databases">
        <authorList>
            <consortium name="CYATHOMIX"/>
        </authorList>
    </citation>
    <scope>NUCLEOTIDE SEQUENCE</scope>
    <source>
        <strain evidence="3">N/A</strain>
    </source>
</reference>
<feature type="domain" description="C2" evidence="2">
    <location>
        <begin position="15"/>
        <end position="169"/>
    </location>
</feature>
<proteinExistence type="predicted"/>
<keyword evidence="4" id="KW-1185">Reference proteome</keyword>
<evidence type="ECO:0000313" key="4">
    <source>
        <dbReference type="Proteomes" id="UP001176961"/>
    </source>
</evidence>
<keyword evidence="1" id="KW-0472">Membrane</keyword>
<evidence type="ECO:0000259" key="2">
    <source>
        <dbReference type="Pfam" id="PF25330"/>
    </source>
</evidence>
<dbReference type="InterPro" id="IPR040426">
    <property type="entry name" value="C05B5.4-like"/>
</dbReference>